<dbReference type="EMBL" id="CADCUY010000545">
    <property type="protein sequence ID" value="CAA9433461.1"/>
    <property type="molecule type" value="Genomic_DNA"/>
</dbReference>
<reference evidence="2" key="1">
    <citation type="submission" date="2020-02" db="EMBL/GenBank/DDBJ databases">
        <authorList>
            <person name="Meier V. D."/>
        </authorList>
    </citation>
    <scope>NUCLEOTIDE SEQUENCE</scope>
    <source>
        <strain evidence="2">AVDCRST_MAG35</strain>
    </source>
</reference>
<organism evidence="2">
    <name type="scientific">uncultured Quadrisphaera sp</name>
    <dbReference type="NCBI Taxonomy" id="904978"/>
    <lineage>
        <taxon>Bacteria</taxon>
        <taxon>Bacillati</taxon>
        <taxon>Actinomycetota</taxon>
        <taxon>Actinomycetes</taxon>
        <taxon>Kineosporiales</taxon>
        <taxon>Kineosporiaceae</taxon>
        <taxon>Quadrisphaera</taxon>
        <taxon>environmental samples</taxon>
    </lineage>
</organism>
<evidence type="ECO:0000256" key="1">
    <source>
        <dbReference type="SAM" id="MobiDB-lite"/>
    </source>
</evidence>
<feature type="compositionally biased region" description="Low complexity" evidence="1">
    <location>
        <begin position="11"/>
        <end position="48"/>
    </location>
</feature>
<proteinExistence type="predicted"/>
<name>A0A6J4Q4Z8_9ACTN</name>
<feature type="region of interest" description="Disordered" evidence="1">
    <location>
        <begin position="1"/>
        <end position="48"/>
    </location>
</feature>
<feature type="non-terminal residue" evidence="2">
    <location>
        <position position="48"/>
    </location>
</feature>
<protein>
    <submittedName>
        <fullName evidence="2">Uncharacterized protein</fullName>
    </submittedName>
</protein>
<accession>A0A6J4Q4Z8</accession>
<evidence type="ECO:0000313" key="2">
    <source>
        <dbReference type="EMBL" id="CAA9433461.1"/>
    </source>
</evidence>
<feature type="compositionally biased region" description="Pro residues" evidence="1">
    <location>
        <begin position="1"/>
        <end position="10"/>
    </location>
</feature>
<gene>
    <name evidence="2" type="ORF">AVDCRST_MAG35-2760</name>
</gene>
<feature type="non-terminal residue" evidence="2">
    <location>
        <position position="1"/>
    </location>
</feature>
<sequence length="48" mass="4855">WTTTPSPRPVSQPGSSGSPRRSTAARGGPGTRRPSPAAPVSSPRRSAS</sequence>
<dbReference type="AlphaFoldDB" id="A0A6J4Q4Z8"/>